<organism evidence="1 2">
    <name type="scientific">Catharanthus roseus</name>
    <name type="common">Madagascar periwinkle</name>
    <name type="synonym">Vinca rosea</name>
    <dbReference type="NCBI Taxonomy" id="4058"/>
    <lineage>
        <taxon>Eukaryota</taxon>
        <taxon>Viridiplantae</taxon>
        <taxon>Streptophyta</taxon>
        <taxon>Embryophyta</taxon>
        <taxon>Tracheophyta</taxon>
        <taxon>Spermatophyta</taxon>
        <taxon>Magnoliopsida</taxon>
        <taxon>eudicotyledons</taxon>
        <taxon>Gunneridae</taxon>
        <taxon>Pentapetalae</taxon>
        <taxon>asterids</taxon>
        <taxon>lamiids</taxon>
        <taxon>Gentianales</taxon>
        <taxon>Apocynaceae</taxon>
        <taxon>Rauvolfioideae</taxon>
        <taxon>Vinceae</taxon>
        <taxon>Catharanthinae</taxon>
        <taxon>Catharanthus</taxon>
    </lineage>
</organism>
<dbReference type="Proteomes" id="UP001060085">
    <property type="component" value="Linkage Group LG05"/>
</dbReference>
<proteinExistence type="predicted"/>
<evidence type="ECO:0000313" key="2">
    <source>
        <dbReference type="Proteomes" id="UP001060085"/>
    </source>
</evidence>
<sequence>MYANKHGLSNTVFSRKLAHSKPANSLSISKPQAKKLSLPDERNWSKFCQFHKDHVHDTEQCNELRKELKMPLEAVNYMSSLMKLLQERYRASSQKKSSNDDKRTTKNDSSSSKMKDEPDRTLIWILNVDGSASEEIKVWDSSWKIPDGHRLAYAMKFMFHVSNNEAEYEALIVGLQKAQILKITHFVRSDSQIVIGHVTGSFEACEDNMKKYLFYVQHLLKRFPKSKIRV</sequence>
<accession>A0ACC0AP27</accession>
<keyword evidence="2" id="KW-1185">Reference proteome</keyword>
<dbReference type="EMBL" id="CM044705">
    <property type="protein sequence ID" value="KAI5662620.1"/>
    <property type="molecule type" value="Genomic_DNA"/>
</dbReference>
<gene>
    <name evidence="1" type="ORF">M9H77_21943</name>
</gene>
<comment type="caution">
    <text evidence="1">The sequence shown here is derived from an EMBL/GenBank/DDBJ whole genome shotgun (WGS) entry which is preliminary data.</text>
</comment>
<name>A0ACC0AP27_CATRO</name>
<reference evidence="2" key="1">
    <citation type="journal article" date="2023" name="Nat. Plants">
        <title>Single-cell RNA sequencing provides a high-resolution roadmap for understanding the multicellular compartmentation of specialized metabolism.</title>
        <authorList>
            <person name="Sun S."/>
            <person name="Shen X."/>
            <person name="Li Y."/>
            <person name="Li Y."/>
            <person name="Wang S."/>
            <person name="Li R."/>
            <person name="Zhang H."/>
            <person name="Shen G."/>
            <person name="Guo B."/>
            <person name="Wei J."/>
            <person name="Xu J."/>
            <person name="St-Pierre B."/>
            <person name="Chen S."/>
            <person name="Sun C."/>
        </authorList>
    </citation>
    <scope>NUCLEOTIDE SEQUENCE [LARGE SCALE GENOMIC DNA]</scope>
</reference>
<evidence type="ECO:0000313" key="1">
    <source>
        <dbReference type="EMBL" id="KAI5662620.1"/>
    </source>
</evidence>
<protein>
    <submittedName>
        <fullName evidence="1">Uncharacterized protein</fullName>
    </submittedName>
</protein>